<sequence length="108" mass="11951">MPDTIDLVAILTPKAGNADRVEELLKNIAETVKEKEPGVLRYHLQRETQGDAPVLIMFETYKDKATLQAHGSTDHFKELGKVLEGESLLAEPMKIIFTKAVGGYASRL</sequence>
<dbReference type="AlphaFoldDB" id="A0A6A5V4H6"/>
<dbReference type="InterPro" id="IPR007138">
    <property type="entry name" value="ABM_dom"/>
</dbReference>
<evidence type="ECO:0000313" key="3">
    <source>
        <dbReference type="Proteomes" id="UP000800036"/>
    </source>
</evidence>
<gene>
    <name evidence="2" type="ORF">BU23DRAFT_601318</name>
</gene>
<dbReference type="SUPFAM" id="SSF54909">
    <property type="entry name" value="Dimeric alpha+beta barrel"/>
    <property type="match status" value="1"/>
</dbReference>
<proteinExistence type="predicted"/>
<evidence type="ECO:0000259" key="1">
    <source>
        <dbReference type="PROSITE" id="PS51725"/>
    </source>
</evidence>
<reference evidence="2" key="1">
    <citation type="journal article" date="2020" name="Stud. Mycol.">
        <title>101 Dothideomycetes genomes: a test case for predicting lifestyles and emergence of pathogens.</title>
        <authorList>
            <person name="Haridas S."/>
            <person name="Albert R."/>
            <person name="Binder M."/>
            <person name="Bloem J."/>
            <person name="Labutti K."/>
            <person name="Salamov A."/>
            <person name="Andreopoulos B."/>
            <person name="Baker S."/>
            <person name="Barry K."/>
            <person name="Bills G."/>
            <person name="Bluhm B."/>
            <person name="Cannon C."/>
            <person name="Castanera R."/>
            <person name="Culley D."/>
            <person name="Daum C."/>
            <person name="Ezra D."/>
            <person name="Gonzalez J."/>
            <person name="Henrissat B."/>
            <person name="Kuo A."/>
            <person name="Liang C."/>
            <person name="Lipzen A."/>
            <person name="Lutzoni F."/>
            <person name="Magnuson J."/>
            <person name="Mondo S."/>
            <person name="Nolan M."/>
            <person name="Ohm R."/>
            <person name="Pangilinan J."/>
            <person name="Park H.-J."/>
            <person name="Ramirez L."/>
            <person name="Alfaro M."/>
            <person name="Sun H."/>
            <person name="Tritt A."/>
            <person name="Yoshinaga Y."/>
            <person name="Zwiers L.-H."/>
            <person name="Turgeon B."/>
            <person name="Goodwin S."/>
            <person name="Spatafora J."/>
            <person name="Crous P."/>
            <person name="Grigoriev I."/>
        </authorList>
    </citation>
    <scope>NUCLEOTIDE SEQUENCE</scope>
    <source>
        <strain evidence="2">CBS 107.79</strain>
    </source>
</reference>
<feature type="domain" description="ABM" evidence="1">
    <location>
        <begin position="5"/>
        <end position="97"/>
    </location>
</feature>
<dbReference type="OrthoDB" id="10011777at2759"/>
<accession>A0A6A5V4H6</accession>
<protein>
    <recommendedName>
        <fullName evidence="1">ABM domain-containing protein</fullName>
    </recommendedName>
</protein>
<dbReference type="PANTHER" id="PTHR40624:SF1">
    <property type="entry name" value="BIOSYNTHESIS MONOOXYGENASE, PUTATIVE (AFU_ORTHOLOGUE AFUA_1G12025)-RELATED"/>
    <property type="match status" value="1"/>
</dbReference>
<dbReference type="EMBL" id="ML976705">
    <property type="protein sequence ID" value="KAF1969936.1"/>
    <property type="molecule type" value="Genomic_DNA"/>
</dbReference>
<dbReference type="Gene3D" id="3.30.70.100">
    <property type="match status" value="1"/>
</dbReference>
<dbReference type="Pfam" id="PF03992">
    <property type="entry name" value="ABM"/>
    <property type="match status" value="1"/>
</dbReference>
<keyword evidence="3" id="KW-1185">Reference proteome</keyword>
<dbReference type="PROSITE" id="PS51725">
    <property type="entry name" value="ABM"/>
    <property type="match status" value="1"/>
</dbReference>
<dbReference type="PANTHER" id="PTHR40624">
    <property type="entry name" value="BIOSYNTHESIS MONOOXYGENASE, PUTATIVE (AFU_ORTHOLOGUE AFUA_1G12025)-RELATED"/>
    <property type="match status" value="1"/>
</dbReference>
<evidence type="ECO:0000313" key="2">
    <source>
        <dbReference type="EMBL" id="KAF1969936.1"/>
    </source>
</evidence>
<dbReference type="Proteomes" id="UP000800036">
    <property type="component" value="Unassembled WGS sequence"/>
</dbReference>
<name>A0A6A5V4H6_9PLEO</name>
<organism evidence="2 3">
    <name type="scientific">Bimuria novae-zelandiae CBS 107.79</name>
    <dbReference type="NCBI Taxonomy" id="1447943"/>
    <lineage>
        <taxon>Eukaryota</taxon>
        <taxon>Fungi</taxon>
        <taxon>Dikarya</taxon>
        <taxon>Ascomycota</taxon>
        <taxon>Pezizomycotina</taxon>
        <taxon>Dothideomycetes</taxon>
        <taxon>Pleosporomycetidae</taxon>
        <taxon>Pleosporales</taxon>
        <taxon>Massarineae</taxon>
        <taxon>Didymosphaeriaceae</taxon>
        <taxon>Bimuria</taxon>
    </lineage>
</organism>
<dbReference type="InterPro" id="IPR011008">
    <property type="entry name" value="Dimeric_a/b-barrel"/>
</dbReference>